<dbReference type="PANTHER" id="PTHR37162:SF10">
    <property type="entry name" value="DUF4371 DOMAIN-CONTAINING PROTEIN"/>
    <property type="match status" value="1"/>
</dbReference>
<dbReference type="EMBL" id="AFYH01048835">
    <property type="status" value="NOT_ANNOTATED_CDS"/>
    <property type="molecule type" value="Genomic_DNA"/>
</dbReference>
<proteinExistence type="predicted"/>
<dbReference type="InParanoid" id="H3ASF3"/>
<dbReference type="HOGENOM" id="CLU_084594_0_0_1"/>
<evidence type="ECO:0000313" key="2">
    <source>
        <dbReference type="Proteomes" id="UP000008672"/>
    </source>
</evidence>
<dbReference type="OMA" id="GHAFCTI"/>
<organism evidence="1 2">
    <name type="scientific">Latimeria chalumnae</name>
    <name type="common">Coelacanth</name>
    <dbReference type="NCBI Taxonomy" id="7897"/>
    <lineage>
        <taxon>Eukaryota</taxon>
        <taxon>Metazoa</taxon>
        <taxon>Chordata</taxon>
        <taxon>Craniata</taxon>
        <taxon>Vertebrata</taxon>
        <taxon>Euteleostomi</taxon>
        <taxon>Coelacanthiformes</taxon>
        <taxon>Coelacanthidae</taxon>
        <taxon>Latimeria</taxon>
    </lineage>
</organism>
<dbReference type="Ensembl" id="ENSLACT00000012668.1">
    <property type="protein sequence ID" value="ENSLACP00000012574.1"/>
    <property type="gene ID" value="ENSLACG00000011077.1"/>
</dbReference>
<dbReference type="Proteomes" id="UP000008672">
    <property type="component" value="Unassembled WGS sequence"/>
</dbReference>
<keyword evidence="2" id="KW-1185">Reference proteome</keyword>
<dbReference type="PANTHER" id="PTHR37162">
    <property type="entry name" value="HAT FAMILY DIMERISATION DOMAINCONTAINING PROTEIN-RELATED"/>
    <property type="match status" value="1"/>
</dbReference>
<sequence length="153" mass="17228">SPKKKYRQMQRYREEWGKQFSWLCKTEDPFKACCTVCNKDFSILHGGNYDVKQHAAGEMHIRNIKSKSSSQLINTFFVPKGSSEGDKVTAAELATVYHTVKHNLSYSSMDCGVKLMQKIFNDSGSIEKKLSCGRTKVESLVKNVLAPKAVSQV</sequence>
<protein>
    <submittedName>
        <fullName evidence="1">Uncharacterized protein</fullName>
    </submittedName>
</protein>
<dbReference type="GeneTree" id="ENSGT00990000205410"/>
<dbReference type="eggNOG" id="ENOG502RX81">
    <property type="taxonomic scope" value="Eukaryota"/>
</dbReference>
<reference evidence="1" key="3">
    <citation type="submission" date="2025-09" db="UniProtKB">
        <authorList>
            <consortium name="Ensembl"/>
        </authorList>
    </citation>
    <scope>IDENTIFICATION</scope>
</reference>
<reference evidence="1" key="2">
    <citation type="submission" date="2025-08" db="UniProtKB">
        <authorList>
            <consortium name="Ensembl"/>
        </authorList>
    </citation>
    <scope>IDENTIFICATION</scope>
</reference>
<name>H3ASF3_LATCH</name>
<dbReference type="Bgee" id="ENSLACG00000011077">
    <property type="expression patterns" value="Expressed in post-anal tail muscle and 1 other cell type or tissue"/>
</dbReference>
<accession>H3ASF3</accession>
<evidence type="ECO:0000313" key="1">
    <source>
        <dbReference type="Ensembl" id="ENSLACP00000012574.1"/>
    </source>
</evidence>
<dbReference type="AlphaFoldDB" id="H3ASF3"/>
<reference evidence="2" key="1">
    <citation type="submission" date="2011-08" db="EMBL/GenBank/DDBJ databases">
        <title>The draft genome of Latimeria chalumnae.</title>
        <authorList>
            <person name="Di Palma F."/>
            <person name="Alfoldi J."/>
            <person name="Johnson J."/>
            <person name="Berlin A."/>
            <person name="Gnerre S."/>
            <person name="Jaffe D."/>
            <person name="MacCallum I."/>
            <person name="Young S."/>
            <person name="Walker B.J."/>
            <person name="Lander E."/>
            <person name="Lindblad-Toh K."/>
        </authorList>
    </citation>
    <scope>NUCLEOTIDE SEQUENCE [LARGE SCALE GENOMIC DNA]</scope>
    <source>
        <strain evidence="2">Wild caught</strain>
    </source>
</reference>